<dbReference type="Gene3D" id="1.10.10.2830">
    <property type="match status" value="1"/>
</dbReference>
<accession>A0ABV1DRC3</accession>
<evidence type="ECO:0000313" key="2">
    <source>
        <dbReference type="Proteomes" id="UP001457898"/>
    </source>
</evidence>
<name>A0ABV1DRC3_9FIRM</name>
<protein>
    <submittedName>
        <fullName evidence="1">Uncharacterized protein</fullName>
    </submittedName>
</protein>
<evidence type="ECO:0000313" key="1">
    <source>
        <dbReference type="EMBL" id="MEQ2431669.1"/>
    </source>
</evidence>
<comment type="caution">
    <text evidence="1">The sequence shown here is derived from an EMBL/GenBank/DDBJ whole genome shotgun (WGS) entry which is preliminary data.</text>
</comment>
<organism evidence="1 2">
    <name type="scientific">Blautia caccae</name>
    <dbReference type="NCBI Taxonomy" id="3133175"/>
    <lineage>
        <taxon>Bacteria</taxon>
        <taxon>Bacillati</taxon>
        <taxon>Bacillota</taxon>
        <taxon>Clostridia</taxon>
        <taxon>Lachnospirales</taxon>
        <taxon>Lachnospiraceae</taxon>
        <taxon>Blautia</taxon>
    </lineage>
</organism>
<reference evidence="1 2" key="1">
    <citation type="submission" date="2024-03" db="EMBL/GenBank/DDBJ databases">
        <title>Human intestinal bacterial collection.</title>
        <authorList>
            <person name="Pauvert C."/>
            <person name="Hitch T.C.A."/>
            <person name="Clavel T."/>
        </authorList>
    </citation>
    <scope>NUCLEOTIDE SEQUENCE [LARGE SCALE GENOMIC DNA]</scope>
    <source>
        <strain evidence="1 2">CLA-SR-H028</strain>
    </source>
</reference>
<dbReference type="EMBL" id="JBBMFP010000009">
    <property type="protein sequence ID" value="MEQ2431669.1"/>
    <property type="molecule type" value="Genomic_DNA"/>
</dbReference>
<sequence length="165" mass="18620">MEEHYEKMCGNLRHDEITREHEVLTEKKMSSGGHNGHRAKSRDLMAAEYGFSSRTAARMLRLNQLIPEFKKLVDDGNLALLAAVDMSFLPEVEQRMTWDIIDRQGLKLKPKMASELRKHAGSMSTETIAEILDALSVRQHSANAGVSLKLPNTICDKYFSGMDTE</sequence>
<dbReference type="Proteomes" id="UP001457898">
    <property type="component" value="Unassembled WGS sequence"/>
</dbReference>
<dbReference type="SUPFAM" id="SSF109709">
    <property type="entry name" value="KorB DNA-binding domain-like"/>
    <property type="match status" value="1"/>
</dbReference>
<proteinExistence type="predicted"/>
<keyword evidence="2" id="KW-1185">Reference proteome</keyword>
<dbReference type="RefSeq" id="WP_243128775.1">
    <property type="nucleotide sequence ID" value="NZ_JBBMFP010000009.1"/>
</dbReference>
<gene>
    <name evidence="1" type="ORF">WMO65_11700</name>
</gene>